<dbReference type="InterPro" id="IPR008557">
    <property type="entry name" value="PhoX"/>
</dbReference>
<dbReference type="KEGG" id="snan:I6N98_05975"/>
<dbReference type="Pfam" id="PF07676">
    <property type="entry name" value="PD40"/>
    <property type="match status" value="1"/>
</dbReference>
<dbReference type="PROSITE" id="PS51257">
    <property type="entry name" value="PROKAR_LIPOPROTEIN"/>
    <property type="match status" value="1"/>
</dbReference>
<organism evidence="2 3">
    <name type="scientific">Spongiibacter nanhainus</name>
    <dbReference type="NCBI Taxonomy" id="2794344"/>
    <lineage>
        <taxon>Bacteria</taxon>
        <taxon>Pseudomonadati</taxon>
        <taxon>Pseudomonadota</taxon>
        <taxon>Gammaproteobacteria</taxon>
        <taxon>Cellvibrionales</taxon>
        <taxon>Spongiibacteraceae</taxon>
        <taxon>Spongiibacter</taxon>
    </lineage>
</organism>
<evidence type="ECO:0000256" key="1">
    <source>
        <dbReference type="SAM" id="MobiDB-lite"/>
    </source>
</evidence>
<protein>
    <submittedName>
        <fullName evidence="2">DUF839 domain-containing protein</fullName>
    </submittedName>
</protein>
<dbReference type="EMBL" id="CP066167">
    <property type="protein sequence ID" value="QQD19400.1"/>
    <property type="molecule type" value="Genomic_DNA"/>
</dbReference>
<gene>
    <name evidence="2" type="ORF">I6N98_05975</name>
</gene>
<name>A0A7T4USF7_9GAMM</name>
<dbReference type="RefSeq" id="WP_198570884.1">
    <property type="nucleotide sequence ID" value="NZ_CP066167.1"/>
</dbReference>
<dbReference type="PANTHER" id="PTHR35399">
    <property type="entry name" value="SLR8030 PROTEIN"/>
    <property type="match status" value="1"/>
</dbReference>
<accession>A0A7T4USF7</accession>
<reference evidence="2 3" key="1">
    <citation type="submission" date="2020-12" db="EMBL/GenBank/DDBJ databases">
        <authorList>
            <person name="Shan Y."/>
        </authorList>
    </citation>
    <scope>NUCLEOTIDE SEQUENCE [LARGE SCALE GENOMIC DNA]</scope>
    <source>
        <strain evidence="3">csc3.9</strain>
    </source>
</reference>
<dbReference type="SUPFAM" id="SSF63829">
    <property type="entry name" value="Calcium-dependent phosphotriesterase"/>
    <property type="match status" value="1"/>
</dbReference>
<evidence type="ECO:0000313" key="3">
    <source>
        <dbReference type="Proteomes" id="UP000596063"/>
    </source>
</evidence>
<dbReference type="Proteomes" id="UP000596063">
    <property type="component" value="Chromosome"/>
</dbReference>
<sequence length="469" mass="49846">MQTSSRRELLRAMFLGSAAVGLYACGSSSSSPNRGSGDSPNPDNPNPDTPNPDIPNPPAPAATQLPLQPGPLSQIGPLVESDVDSILIPEGFSVRRVARSGIPASLGFTPWHQAPDGGAVFMADDGGWAYVSNSESTPGGVGALRFNASGEVTDHYRILRNTRRNCAGGATPWQTWLSCEEVGDGLVYECDPFGDADSAVAHPALGIFNHEAAAVDMPTRSVYLTEDSGSGRLYRFTAIGNAPAINGREGLNLDAGLLEVLEIEGFENGGYQDDLSTARKLHKVSWVPVQSPDRPQAEVRDELNATGSAPGTVFKGGEGIWMQYFPEGERPNVEGSPNPLRAVVFFTCKGDNRVYALDVDNDLIEVVFDNDQLIGNDMPINDVDNLVVSPAGDVIVAEDGDAMRLLLVIPNQPSKILLQVPGGSSELTGPAFTADGSRLYFSSQRGPVFFGIPGLGLTYELTIPEAYRS</sequence>
<feature type="compositionally biased region" description="Pro residues" evidence="1">
    <location>
        <begin position="42"/>
        <end position="60"/>
    </location>
</feature>
<keyword evidence="3" id="KW-1185">Reference proteome</keyword>
<dbReference type="InterPro" id="IPR011659">
    <property type="entry name" value="WD40"/>
</dbReference>
<dbReference type="PANTHER" id="PTHR35399:SF2">
    <property type="entry name" value="DUF839 DOMAIN-CONTAINING PROTEIN"/>
    <property type="match status" value="1"/>
</dbReference>
<dbReference type="Pfam" id="PF05787">
    <property type="entry name" value="PhoX"/>
    <property type="match status" value="1"/>
</dbReference>
<feature type="compositionally biased region" description="Low complexity" evidence="1">
    <location>
        <begin position="26"/>
        <end position="41"/>
    </location>
</feature>
<feature type="compositionally biased region" description="Low complexity" evidence="1">
    <location>
        <begin position="61"/>
        <end position="72"/>
    </location>
</feature>
<proteinExistence type="predicted"/>
<feature type="region of interest" description="Disordered" evidence="1">
    <location>
        <begin position="25"/>
        <end position="76"/>
    </location>
</feature>
<dbReference type="AlphaFoldDB" id="A0A7T4USF7"/>
<evidence type="ECO:0000313" key="2">
    <source>
        <dbReference type="EMBL" id="QQD19400.1"/>
    </source>
</evidence>